<dbReference type="RefSeq" id="XP_030828642.1">
    <property type="nucleotide sequence ID" value="XM_030972782.1"/>
</dbReference>
<dbReference type="OrthoDB" id="9987373at2759"/>
<dbReference type="Proteomes" id="UP000007110">
    <property type="component" value="Unassembled WGS sequence"/>
</dbReference>
<evidence type="ECO:0000256" key="1">
    <source>
        <dbReference type="ARBA" id="ARBA00022729"/>
    </source>
</evidence>
<keyword evidence="3" id="KW-0472">Membrane</keyword>
<keyword evidence="2" id="KW-1015">Disulfide bond</keyword>
<accession>A0A7M7N011</accession>
<dbReference type="InParanoid" id="A0A7M7N011"/>
<name>A0A7M7N011_STRPU</name>
<keyword evidence="3" id="KW-1133">Transmembrane helix</keyword>
<evidence type="ECO:0000259" key="4">
    <source>
        <dbReference type="PROSITE" id="PS51034"/>
    </source>
</evidence>
<dbReference type="Pfam" id="PF00100">
    <property type="entry name" value="Zona_pellucida"/>
    <property type="match status" value="1"/>
</dbReference>
<proteinExistence type="predicted"/>
<feature type="domain" description="ZP" evidence="4">
    <location>
        <begin position="1"/>
        <end position="78"/>
    </location>
</feature>
<protein>
    <recommendedName>
        <fullName evidence="4">ZP domain-containing protein</fullName>
    </recommendedName>
</protein>
<dbReference type="InterPro" id="IPR055355">
    <property type="entry name" value="ZP-C"/>
</dbReference>
<evidence type="ECO:0000256" key="2">
    <source>
        <dbReference type="ARBA" id="ARBA00023157"/>
    </source>
</evidence>
<evidence type="ECO:0000313" key="5">
    <source>
        <dbReference type="EnsemblMetazoa" id="XP_030828642"/>
    </source>
</evidence>
<reference evidence="5" key="2">
    <citation type="submission" date="2021-01" db="UniProtKB">
        <authorList>
            <consortium name="EnsemblMetazoa"/>
        </authorList>
    </citation>
    <scope>IDENTIFICATION</scope>
</reference>
<dbReference type="InterPro" id="IPR042235">
    <property type="entry name" value="ZP-C_dom"/>
</dbReference>
<feature type="transmembrane region" description="Helical" evidence="3">
    <location>
        <begin position="131"/>
        <end position="153"/>
    </location>
</feature>
<evidence type="ECO:0000256" key="3">
    <source>
        <dbReference type="SAM" id="Phobius"/>
    </source>
</evidence>
<dbReference type="PANTHER" id="PTHR14002:SF43">
    <property type="entry name" value="DELTA-LIKE PROTEIN"/>
    <property type="match status" value="1"/>
</dbReference>
<sequence>MSPSAKTTAVMRHVLISDGCPVDDSVQFVRSSDLKERKFSVKAGGFLNNLPQVFMQCKAHLCHALDTDSRCSLGCLSRGGRVRRDVSLTSVSLTASLSHGPVKTRLRRGTDLHVADAAQTQISKLNQATKITIFALAGGMLVIAIAFIVLAVMTSKRRPTNNHIRS</sequence>
<organism evidence="5 6">
    <name type="scientific">Strongylocentrotus purpuratus</name>
    <name type="common">Purple sea urchin</name>
    <dbReference type="NCBI Taxonomy" id="7668"/>
    <lineage>
        <taxon>Eukaryota</taxon>
        <taxon>Metazoa</taxon>
        <taxon>Echinodermata</taxon>
        <taxon>Eleutherozoa</taxon>
        <taxon>Echinozoa</taxon>
        <taxon>Echinoidea</taxon>
        <taxon>Euechinoidea</taxon>
        <taxon>Echinacea</taxon>
        <taxon>Camarodonta</taxon>
        <taxon>Echinidea</taxon>
        <taxon>Strongylocentrotidae</taxon>
        <taxon>Strongylocentrotus</taxon>
    </lineage>
</organism>
<keyword evidence="3" id="KW-0812">Transmembrane</keyword>
<dbReference type="EnsemblMetazoa" id="XM_030972782">
    <property type="protein sequence ID" value="XP_030828642"/>
    <property type="gene ID" value="LOC582097"/>
</dbReference>
<keyword evidence="6" id="KW-1185">Reference proteome</keyword>
<keyword evidence="1" id="KW-0732">Signal</keyword>
<evidence type="ECO:0000313" key="6">
    <source>
        <dbReference type="Proteomes" id="UP000007110"/>
    </source>
</evidence>
<dbReference type="KEGG" id="spu:582097"/>
<dbReference type="AlphaFoldDB" id="A0A7M7N011"/>
<reference evidence="6" key="1">
    <citation type="submission" date="2015-02" db="EMBL/GenBank/DDBJ databases">
        <title>Genome sequencing for Strongylocentrotus purpuratus.</title>
        <authorList>
            <person name="Murali S."/>
            <person name="Liu Y."/>
            <person name="Vee V."/>
            <person name="English A."/>
            <person name="Wang M."/>
            <person name="Skinner E."/>
            <person name="Han Y."/>
            <person name="Muzny D.M."/>
            <person name="Worley K.C."/>
            <person name="Gibbs R.A."/>
        </authorList>
    </citation>
    <scope>NUCLEOTIDE SEQUENCE</scope>
</reference>
<dbReference type="PROSITE" id="PS51034">
    <property type="entry name" value="ZP_2"/>
    <property type="match status" value="1"/>
</dbReference>
<dbReference type="GeneID" id="582097"/>
<dbReference type="Gene3D" id="2.60.40.4100">
    <property type="entry name" value="Zona pellucida, ZP-C domain"/>
    <property type="match status" value="1"/>
</dbReference>
<dbReference type="InterPro" id="IPR001507">
    <property type="entry name" value="ZP_dom"/>
</dbReference>
<dbReference type="PANTHER" id="PTHR14002">
    <property type="entry name" value="ENDOGLIN/TGF-BETA RECEPTOR TYPE III"/>
    <property type="match status" value="1"/>
</dbReference>